<comment type="caution">
    <text evidence="2">The sequence shown here is derived from an EMBL/GenBank/DDBJ whole genome shotgun (WGS) entry which is preliminary data.</text>
</comment>
<protein>
    <submittedName>
        <fullName evidence="2">Uncharacterized protein</fullName>
    </submittedName>
</protein>
<dbReference type="EMBL" id="MU128911">
    <property type="protein sequence ID" value="KAF9520527.1"/>
    <property type="molecule type" value="Genomic_DNA"/>
</dbReference>
<evidence type="ECO:0000256" key="1">
    <source>
        <dbReference type="SAM" id="MobiDB-lite"/>
    </source>
</evidence>
<dbReference type="Proteomes" id="UP000886523">
    <property type="component" value="Unassembled WGS sequence"/>
</dbReference>
<feature type="compositionally biased region" description="Polar residues" evidence="1">
    <location>
        <begin position="85"/>
        <end position="116"/>
    </location>
</feature>
<sequence length="237" mass="26079">MSRYRVSPWQFPLPLQRLLSAMAKRSASPPSSPRITKRASAEPTEALSSDASSSAKMVSPISPWLYSWFKPSNELPTPNVPPSPTRANLPSSSNVNLSISTPSNNHSSGFNLPRTNTASTSVSSAPSSSSSFSPLGSQDTDIFEPRNTTSTLARPKLVGHALPLGIGPRKIQPNGGVHRRRRHHIHHDIYKSSIKESLRQELIKLNVQKGYSLPEAYDYLGYRERIARLEASEILSR</sequence>
<accession>A0A9P6BAY5</accession>
<keyword evidence="3" id="KW-1185">Reference proteome</keyword>
<proteinExistence type="predicted"/>
<feature type="region of interest" description="Disordered" evidence="1">
    <location>
        <begin position="22"/>
        <end position="56"/>
    </location>
</feature>
<feature type="compositionally biased region" description="Low complexity" evidence="1">
    <location>
        <begin position="117"/>
        <end position="134"/>
    </location>
</feature>
<reference evidence="2" key="1">
    <citation type="journal article" date="2020" name="Nat. Commun.">
        <title>Large-scale genome sequencing of mycorrhizal fungi provides insights into the early evolution of symbiotic traits.</title>
        <authorList>
            <person name="Miyauchi S."/>
            <person name="Kiss E."/>
            <person name="Kuo A."/>
            <person name="Drula E."/>
            <person name="Kohler A."/>
            <person name="Sanchez-Garcia M."/>
            <person name="Morin E."/>
            <person name="Andreopoulos B."/>
            <person name="Barry K.W."/>
            <person name="Bonito G."/>
            <person name="Buee M."/>
            <person name="Carver A."/>
            <person name="Chen C."/>
            <person name="Cichocki N."/>
            <person name="Clum A."/>
            <person name="Culley D."/>
            <person name="Crous P.W."/>
            <person name="Fauchery L."/>
            <person name="Girlanda M."/>
            <person name="Hayes R.D."/>
            <person name="Keri Z."/>
            <person name="LaButti K."/>
            <person name="Lipzen A."/>
            <person name="Lombard V."/>
            <person name="Magnuson J."/>
            <person name="Maillard F."/>
            <person name="Murat C."/>
            <person name="Nolan M."/>
            <person name="Ohm R.A."/>
            <person name="Pangilinan J."/>
            <person name="Pereira M.F."/>
            <person name="Perotto S."/>
            <person name="Peter M."/>
            <person name="Pfister S."/>
            <person name="Riley R."/>
            <person name="Sitrit Y."/>
            <person name="Stielow J.B."/>
            <person name="Szollosi G."/>
            <person name="Zifcakova L."/>
            <person name="Stursova M."/>
            <person name="Spatafora J.W."/>
            <person name="Tedersoo L."/>
            <person name="Vaario L.M."/>
            <person name="Yamada A."/>
            <person name="Yan M."/>
            <person name="Wang P."/>
            <person name="Xu J."/>
            <person name="Bruns T."/>
            <person name="Baldrian P."/>
            <person name="Vilgalys R."/>
            <person name="Dunand C."/>
            <person name="Henrissat B."/>
            <person name="Grigoriev I.V."/>
            <person name="Hibbett D."/>
            <person name="Nagy L.G."/>
            <person name="Martin F.M."/>
        </authorList>
    </citation>
    <scope>NUCLEOTIDE SEQUENCE</scope>
    <source>
        <strain evidence="2">UP504</strain>
    </source>
</reference>
<evidence type="ECO:0000313" key="2">
    <source>
        <dbReference type="EMBL" id="KAF9520527.1"/>
    </source>
</evidence>
<organism evidence="2 3">
    <name type="scientific">Hydnum rufescens UP504</name>
    <dbReference type="NCBI Taxonomy" id="1448309"/>
    <lineage>
        <taxon>Eukaryota</taxon>
        <taxon>Fungi</taxon>
        <taxon>Dikarya</taxon>
        <taxon>Basidiomycota</taxon>
        <taxon>Agaricomycotina</taxon>
        <taxon>Agaricomycetes</taxon>
        <taxon>Cantharellales</taxon>
        <taxon>Hydnaceae</taxon>
        <taxon>Hydnum</taxon>
    </lineage>
</organism>
<name>A0A9P6BAY5_9AGAM</name>
<feature type="compositionally biased region" description="Low complexity" evidence="1">
    <location>
        <begin position="46"/>
        <end position="55"/>
    </location>
</feature>
<gene>
    <name evidence="2" type="ORF">BS47DRAFT_639669</name>
</gene>
<dbReference type="AlphaFoldDB" id="A0A9P6BAY5"/>
<evidence type="ECO:0000313" key="3">
    <source>
        <dbReference type="Proteomes" id="UP000886523"/>
    </source>
</evidence>
<feature type="region of interest" description="Disordered" evidence="1">
    <location>
        <begin position="76"/>
        <end position="141"/>
    </location>
</feature>